<feature type="transmembrane region" description="Helical" evidence="1">
    <location>
        <begin position="161"/>
        <end position="181"/>
    </location>
</feature>
<feature type="transmembrane region" description="Helical" evidence="1">
    <location>
        <begin position="187"/>
        <end position="220"/>
    </location>
</feature>
<feature type="transmembrane region" description="Helical" evidence="1">
    <location>
        <begin position="135"/>
        <end position="154"/>
    </location>
</feature>
<feature type="transmembrane region" description="Helical" evidence="1">
    <location>
        <begin position="106"/>
        <end position="129"/>
    </location>
</feature>
<feature type="transmembrane region" description="Helical" evidence="1">
    <location>
        <begin position="421"/>
        <end position="440"/>
    </location>
</feature>
<evidence type="ECO:0008006" key="4">
    <source>
        <dbReference type="Google" id="ProtNLM"/>
    </source>
</evidence>
<accession>A0ABQ5W1T5</accession>
<gene>
    <name evidence="2" type="ORF">GCM10010862_12110</name>
</gene>
<dbReference type="RefSeq" id="WP_284339400.1">
    <property type="nucleotide sequence ID" value="NZ_BSNS01000007.1"/>
</dbReference>
<name>A0ABQ5W1T5_9HYPH</name>
<keyword evidence="3" id="KW-1185">Reference proteome</keyword>
<organism evidence="2 3">
    <name type="scientific">Devosia nitrariae</name>
    <dbReference type="NCBI Taxonomy" id="2071872"/>
    <lineage>
        <taxon>Bacteria</taxon>
        <taxon>Pseudomonadati</taxon>
        <taxon>Pseudomonadota</taxon>
        <taxon>Alphaproteobacteria</taxon>
        <taxon>Hyphomicrobiales</taxon>
        <taxon>Devosiaceae</taxon>
        <taxon>Devosia</taxon>
    </lineage>
</organism>
<feature type="transmembrane region" description="Helical" evidence="1">
    <location>
        <begin position="354"/>
        <end position="370"/>
    </location>
</feature>
<feature type="transmembrane region" description="Helical" evidence="1">
    <location>
        <begin position="296"/>
        <end position="314"/>
    </location>
</feature>
<proteinExistence type="predicted"/>
<dbReference type="Proteomes" id="UP001156691">
    <property type="component" value="Unassembled WGS sequence"/>
</dbReference>
<evidence type="ECO:0000313" key="3">
    <source>
        <dbReference type="Proteomes" id="UP001156691"/>
    </source>
</evidence>
<dbReference type="EMBL" id="BSNS01000007">
    <property type="protein sequence ID" value="GLQ53952.1"/>
    <property type="molecule type" value="Genomic_DNA"/>
</dbReference>
<feature type="transmembrane region" description="Helical" evidence="1">
    <location>
        <begin position="321"/>
        <end position="342"/>
    </location>
</feature>
<keyword evidence="1" id="KW-1133">Transmembrane helix</keyword>
<feature type="transmembrane region" description="Helical" evidence="1">
    <location>
        <begin position="377"/>
        <end position="401"/>
    </location>
</feature>
<feature type="transmembrane region" description="Helical" evidence="1">
    <location>
        <begin position="227"/>
        <end position="248"/>
    </location>
</feature>
<feature type="transmembrane region" description="Helical" evidence="1">
    <location>
        <begin position="73"/>
        <end position="94"/>
    </location>
</feature>
<evidence type="ECO:0000256" key="1">
    <source>
        <dbReference type="SAM" id="Phobius"/>
    </source>
</evidence>
<evidence type="ECO:0000313" key="2">
    <source>
        <dbReference type="EMBL" id="GLQ53952.1"/>
    </source>
</evidence>
<keyword evidence="1" id="KW-0472">Membrane</keyword>
<comment type="caution">
    <text evidence="2">The sequence shown here is derived from an EMBL/GenBank/DDBJ whole genome shotgun (WGS) entry which is preliminary data.</text>
</comment>
<reference evidence="3" key="1">
    <citation type="journal article" date="2019" name="Int. J. Syst. Evol. Microbiol.">
        <title>The Global Catalogue of Microorganisms (GCM) 10K type strain sequencing project: providing services to taxonomists for standard genome sequencing and annotation.</title>
        <authorList>
            <consortium name="The Broad Institute Genomics Platform"/>
            <consortium name="The Broad Institute Genome Sequencing Center for Infectious Disease"/>
            <person name="Wu L."/>
            <person name="Ma J."/>
        </authorList>
    </citation>
    <scope>NUCLEOTIDE SEQUENCE [LARGE SCALE GENOMIC DNA]</scope>
    <source>
        <strain evidence="3">NBRC 112416</strain>
    </source>
</reference>
<keyword evidence="1" id="KW-0812">Transmembrane</keyword>
<protein>
    <recommendedName>
        <fullName evidence="4">Glycosyltransferase RgtA/B/C/D-like domain-containing protein</fullName>
    </recommendedName>
</protein>
<sequence>MNDRFVAVIIFCLAFWAFIWLSPQDSGAQVVTRLGLTLSIVEDGQLTIDKVAARTIDKAKFGGQFYADKTPGLSFLAIPVVAAARTVFAMLGWSTDWTDPQVFDRYAVVATIGTNCLVSALAVALVFLVARRLGAPSAGAVFAAGALALGTPFLGWSTAFFSHSVSGSLLVIALALVFLAANEKRLLLWGAAGVVLGYCAVVELTTAPAAMLIGLLALGLAARGGNLVACLCGLAIGGTIGAMPLVLYNQLAFGDPFVLGYANVVGFEGMQQGFFGVGLPDPAVIAELLFGTYRGLLPLSPILLLAPFGLVAMARRQDTRAVAVIVMLAFISQLAINAGYVYWNGGWSVGPRHLVPALPLLALALAFAWPREGAARMVALTLLFISLAISLICAGGGMSAPGQYRNPLLEWVLPRFSTPEALLRSAPVLMSWAGFGWLLWRADSVARPHIIAARAG</sequence>